<dbReference type="SUPFAM" id="SSF52490">
    <property type="entry name" value="Tubulin nucleotide-binding domain-like"/>
    <property type="match status" value="1"/>
</dbReference>
<name>A0A382WGW3_9ZZZZ</name>
<dbReference type="Gene3D" id="3.40.50.1440">
    <property type="entry name" value="Tubulin/FtsZ, GTPase domain"/>
    <property type="match status" value="1"/>
</dbReference>
<evidence type="ECO:0000313" key="1">
    <source>
        <dbReference type="EMBL" id="SVD58023.1"/>
    </source>
</evidence>
<dbReference type="AlphaFoldDB" id="A0A382WGW3"/>
<sequence>MKNSTKPTPNANPVIRLLGLGEAGVKLVETLAMIGPEGIETYSLDTDKRSLARCHQSQTFLLGQAI</sequence>
<dbReference type="InterPro" id="IPR036525">
    <property type="entry name" value="Tubulin/FtsZ_GTPase_sf"/>
</dbReference>
<gene>
    <name evidence="1" type="ORF">METZ01_LOCUS410877</name>
</gene>
<accession>A0A382WGW3</accession>
<proteinExistence type="predicted"/>
<protein>
    <submittedName>
        <fullName evidence="1">Uncharacterized protein</fullName>
    </submittedName>
</protein>
<feature type="non-terminal residue" evidence="1">
    <location>
        <position position="66"/>
    </location>
</feature>
<dbReference type="EMBL" id="UINC01159753">
    <property type="protein sequence ID" value="SVD58023.1"/>
    <property type="molecule type" value="Genomic_DNA"/>
</dbReference>
<reference evidence="1" key="1">
    <citation type="submission" date="2018-05" db="EMBL/GenBank/DDBJ databases">
        <authorList>
            <person name="Lanie J.A."/>
            <person name="Ng W.-L."/>
            <person name="Kazmierczak K.M."/>
            <person name="Andrzejewski T.M."/>
            <person name="Davidsen T.M."/>
            <person name="Wayne K.J."/>
            <person name="Tettelin H."/>
            <person name="Glass J.I."/>
            <person name="Rusch D."/>
            <person name="Podicherti R."/>
            <person name="Tsui H.-C.T."/>
            <person name="Winkler M.E."/>
        </authorList>
    </citation>
    <scope>NUCLEOTIDE SEQUENCE</scope>
</reference>
<organism evidence="1">
    <name type="scientific">marine metagenome</name>
    <dbReference type="NCBI Taxonomy" id="408172"/>
    <lineage>
        <taxon>unclassified sequences</taxon>
        <taxon>metagenomes</taxon>
        <taxon>ecological metagenomes</taxon>
    </lineage>
</organism>